<evidence type="ECO:0000313" key="1">
    <source>
        <dbReference type="EMBL" id="MBL0765299.1"/>
    </source>
</evidence>
<gene>
    <name evidence="1" type="ORF">JKP34_08570</name>
</gene>
<dbReference type="Proteomes" id="UP000642920">
    <property type="component" value="Unassembled WGS sequence"/>
</dbReference>
<evidence type="ECO:0000313" key="2">
    <source>
        <dbReference type="Proteomes" id="UP000642920"/>
    </source>
</evidence>
<keyword evidence="2" id="KW-1185">Reference proteome</keyword>
<comment type="caution">
    <text evidence="1">The sequence shown here is derived from an EMBL/GenBank/DDBJ whole genome shotgun (WGS) entry which is preliminary data.</text>
</comment>
<accession>A0A937AF15</accession>
<reference evidence="1" key="1">
    <citation type="submission" date="2021-01" db="EMBL/GenBank/DDBJ databases">
        <title>Marivirga sp. nov., isolated from intertidal surface sediments.</title>
        <authorList>
            <person name="Zhang M."/>
        </authorList>
    </citation>
    <scope>NUCLEOTIDE SEQUENCE</scope>
    <source>
        <strain evidence="1">SM1354</strain>
    </source>
</reference>
<dbReference type="AlphaFoldDB" id="A0A937AF15"/>
<proteinExistence type="predicted"/>
<dbReference type="RefSeq" id="WP_201919783.1">
    <property type="nucleotide sequence ID" value="NZ_JAERQG010000002.1"/>
</dbReference>
<dbReference type="EMBL" id="JAERQG010000002">
    <property type="protein sequence ID" value="MBL0765299.1"/>
    <property type="molecule type" value="Genomic_DNA"/>
</dbReference>
<protein>
    <submittedName>
        <fullName evidence="1">Uncharacterized protein</fullName>
    </submittedName>
</protein>
<organism evidence="1 2">
    <name type="scientific">Marivirga atlantica</name>
    <dbReference type="NCBI Taxonomy" id="1548457"/>
    <lineage>
        <taxon>Bacteria</taxon>
        <taxon>Pseudomonadati</taxon>
        <taxon>Bacteroidota</taxon>
        <taxon>Cytophagia</taxon>
        <taxon>Cytophagales</taxon>
        <taxon>Marivirgaceae</taxon>
        <taxon>Marivirga</taxon>
    </lineage>
</organism>
<name>A0A937AF15_9BACT</name>
<sequence>MKQILLTLIIVVFISQLKAQVAVSYMPFQSVFSISSNRENNIWLDVRAETNSFIANTNLGTNLAYNFKKTDKANFYGGLGVNYNPFNGYQNTGIINGYNIKIGSQIKAFEKLPKAFIQFEISPYINRYFDSARIRTYLGLGYNF</sequence>